<dbReference type="PANTHER" id="PTHR23412">
    <property type="entry name" value="STEREOCILIN RELATED"/>
    <property type="match status" value="1"/>
</dbReference>
<dbReference type="GO" id="GO:0016020">
    <property type="term" value="C:membrane"/>
    <property type="evidence" value="ECO:0007669"/>
    <property type="project" value="UniProtKB-SubCell"/>
</dbReference>
<name>A0A673MV83_9TELE</name>
<dbReference type="PANTHER" id="PTHR23412:SF6">
    <property type="entry name" value="MESOTHELIN"/>
    <property type="match status" value="1"/>
</dbReference>
<evidence type="ECO:0000256" key="1">
    <source>
        <dbReference type="ARBA" id="ARBA00004370"/>
    </source>
</evidence>
<dbReference type="GO" id="GO:0009986">
    <property type="term" value="C:cell surface"/>
    <property type="evidence" value="ECO:0007669"/>
    <property type="project" value="TreeGrafter"/>
</dbReference>
<protein>
    <recommendedName>
        <fullName evidence="9">Mesothelin a</fullName>
    </recommendedName>
</protein>
<dbReference type="InterPro" id="IPR026664">
    <property type="entry name" value="Stereocilin-rel"/>
</dbReference>
<evidence type="ECO:0000313" key="8">
    <source>
        <dbReference type="Proteomes" id="UP000472270"/>
    </source>
</evidence>
<dbReference type="InterPro" id="IPR010335">
    <property type="entry name" value="Mesothelin"/>
</dbReference>
<evidence type="ECO:0000256" key="4">
    <source>
        <dbReference type="ARBA" id="ARBA00022889"/>
    </source>
</evidence>
<keyword evidence="5" id="KW-0472">Membrane</keyword>
<comment type="subcellular location">
    <subcellularLocation>
        <location evidence="1">Membrane</location>
    </subcellularLocation>
</comment>
<dbReference type="Ensembl" id="ENSSRHT00000094685.1">
    <property type="protein sequence ID" value="ENSSRHP00000092197.1"/>
    <property type="gene ID" value="ENSSRHG00000045489.1"/>
</dbReference>
<evidence type="ECO:0008006" key="9">
    <source>
        <dbReference type="Google" id="ProtNLM"/>
    </source>
</evidence>
<dbReference type="GO" id="GO:0007160">
    <property type="term" value="P:cell-matrix adhesion"/>
    <property type="evidence" value="ECO:0007669"/>
    <property type="project" value="TreeGrafter"/>
</dbReference>
<evidence type="ECO:0000256" key="5">
    <source>
        <dbReference type="ARBA" id="ARBA00023136"/>
    </source>
</evidence>
<organism evidence="7 8">
    <name type="scientific">Sinocyclocheilus rhinocerous</name>
    <dbReference type="NCBI Taxonomy" id="307959"/>
    <lineage>
        <taxon>Eukaryota</taxon>
        <taxon>Metazoa</taxon>
        <taxon>Chordata</taxon>
        <taxon>Craniata</taxon>
        <taxon>Vertebrata</taxon>
        <taxon>Euteleostomi</taxon>
        <taxon>Actinopterygii</taxon>
        <taxon>Neopterygii</taxon>
        <taxon>Teleostei</taxon>
        <taxon>Ostariophysi</taxon>
        <taxon>Cypriniformes</taxon>
        <taxon>Cyprinidae</taxon>
        <taxon>Cyprininae</taxon>
        <taxon>Sinocyclocheilus</taxon>
    </lineage>
</organism>
<keyword evidence="8" id="KW-1185">Reference proteome</keyword>
<reference evidence="7" key="1">
    <citation type="submission" date="2025-08" db="UniProtKB">
        <authorList>
            <consortium name="Ensembl"/>
        </authorList>
    </citation>
    <scope>IDENTIFICATION</scope>
</reference>
<dbReference type="AlphaFoldDB" id="A0A673MV83"/>
<evidence type="ECO:0000313" key="7">
    <source>
        <dbReference type="Ensembl" id="ENSSRHP00000092197.1"/>
    </source>
</evidence>
<comment type="similarity">
    <text evidence="2">Belongs to the mesothelin family.</text>
</comment>
<keyword evidence="6" id="KW-0325">Glycoprotein</keyword>
<evidence type="ECO:0000256" key="6">
    <source>
        <dbReference type="ARBA" id="ARBA00023180"/>
    </source>
</evidence>
<keyword evidence="3" id="KW-0732">Signal</keyword>
<accession>A0A673MV83</accession>
<dbReference type="Proteomes" id="UP000472270">
    <property type="component" value="Unassembled WGS sequence"/>
</dbReference>
<reference evidence="7" key="2">
    <citation type="submission" date="2025-09" db="UniProtKB">
        <authorList>
            <consortium name="Ensembl"/>
        </authorList>
    </citation>
    <scope>IDENTIFICATION</scope>
</reference>
<dbReference type="Pfam" id="PF06060">
    <property type="entry name" value="Mesothelin"/>
    <property type="match status" value="2"/>
</dbReference>
<sequence>MTNIPSDLAVQIPRKFLEITTTIETTVLQEFNKKKWKPEQQNCYVCDFVFVCSLSVDVLQGFTCSRVQTFTQTKIKGLIKACRPRLSRPKVVLSETQVSADKNGIEKCDQLSLNYETINKTLCKAYFTQVGAADLSVFSSTLSGRRDILLSNAIDCLGINGTSIKKQDLTVLGNLACAVSSDAIRNSDPEILEYLKNCKDLSDSQISAMQELLIKGTSKYGPKDKWNRKTLDDLGILPLYFSQDFWGSFIEVRLREHYTQLSYTVKHYYYYYYGFTRKYYFSLTTLNFHGNITSLIISDDAFPFGYTEAQFGHCLSSAVVKDNLASLCEKIEDSAFQRIILDKLKEILPNGLSDDQVQVLKSVSRSATVDEISKWNITKSDTLAALMSTNDGDWSSAQSELIITRYLSANNSLSATELNLVKGPNLCSLNASVLSTILPDSMRESDALDVSKCSSEKKKALFTIANKAFPVSPASGRSAILSAFHHDDTFKIPTLVCIQIISSH</sequence>
<proteinExistence type="inferred from homology"/>
<keyword evidence="4" id="KW-0130">Cell adhesion</keyword>
<evidence type="ECO:0000256" key="2">
    <source>
        <dbReference type="ARBA" id="ARBA00011016"/>
    </source>
</evidence>
<evidence type="ECO:0000256" key="3">
    <source>
        <dbReference type="ARBA" id="ARBA00022729"/>
    </source>
</evidence>